<dbReference type="Gene3D" id="3.30.559.30">
    <property type="entry name" value="Nonribosomal peptide synthetase, condensation domain"/>
    <property type="match status" value="1"/>
</dbReference>
<dbReference type="PANTHER" id="PTHR42034">
    <property type="entry name" value="CHROMOSOME 7, WHOLE GENOME SHOTGUN SEQUENCE-RELATED"/>
    <property type="match status" value="1"/>
</dbReference>
<accession>M2PDQ4</accession>
<proteinExistence type="predicted"/>
<sequence length="492" mass="54797">MDVTQEPQWEHVSWRSESPNAYTRPLLGSELLADQGSVLEDGYGEGCIGLTFTSTLPDAKVHERLRVAMAHLRFKCPLIAASLERGIHDSQLRSWVYVPVKDMRDLQNWLDEVTVVVPEQTDPTSFMESLSLQRLPYILKDGGQLILRCYLVQSGNAPDRYTIIFHGVHSIIDAKPTLDAFSLIFKSLANPGYFPGLGWGQEWKQLPVGPITATGGPREGWDTAGVSLFAKLGAAYENPTPSHSLLCKRIDIAVPGKSVKAEISFSDVETRRITSVLKEHGFSVTHLIEAAHALAIFQLNPVSIVDAETAHVSYLRNVISLAKFFAPQYSGKINFVSAFVLIPVSFHWKDVAAAVDDKARLLAAMQLDKAQYEEYLANPCLPHLMAQQMQLAPPRERMFIGNPLAPILTNPGVIEDRVAPEWFDPSEPGKPPLFKIQDFHIHHRLTAPAPMGHAWTMNGRLHVQLVATDNWEKAELQAGLDEMKRQILLLVE</sequence>
<dbReference type="OrthoDB" id="2548233at2759"/>
<dbReference type="Gene3D" id="3.30.559.10">
    <property type="entry name" value="Chloramphenicol acetyltransferase-like domain"/>
    <property type="match status" value="1"/>
</dbReference>
<organism evidence="1 2">
    <name type="scientific">Ceriporiopsis subvermispora (strain B)</name>
    <name type="common">White-rot fungus</name>
    <name type="synonym">Gelatoporia subvermispora</name>
    <dbReference type="NCBI Taxonomy" id="914234"/>
    <lineage>
        <taxon>Eukaryota</taxon>
        <taxon>Fungi</taxon>
        <taxon>Dikarya</taxon>
        <taxon>Basidiomycota</taxon>
        <taxon>Agaricomycotina</taxon>
        <taxon>Agaricomycetes</taxon>
        <taxon>Polyporales</taxon>
        <taxon>Gelatoporiaceae</taxon>
        <taxon>Gelatoporia</taxon>
    </lineage>
</organism>
<evidence type="ECO:0000313" key="1">
    <source>
        <dbReference type="EMBL" id="EMD33939.1"/>
    </source>
</evidence>
<dbReference type="AlphaFoldDB" id="M2PDQ4"/>
<evidence type="ECO:0000313" key="2">
    <source>
        <dbReference type="Proteomes" id="UP000016930"/>
    </source>
</evidence>
<evidence type="ECO:0008006" key="3">
    <source>
        <dbReference type="Google" id="ProtNLM"/>
    </source>
</evidence>
<dbReference type="HOGENOM" id="CLU_043680_0_0_1"/>
<dbReference type="EMBL" id="KB445804">
    <property type="protein sequence ID" value="EMD33939.1"/>
    <property type="molecule type" value="Genomic_DNA"/>
</dbReference>
<protein>
    <recommendedName>
        <fullName evidence="3">Condensation domain-containing protein</fullName>
    </recommendedName>
</protein>
<name>M2PDQ4_CERS8</name>
<reference evidence="1 2" key="1">
    <citation type="journal article" date="2012" name="Proc. Natl. Acad. Sci. U.S.A.">
        <title>Comparative genomics of Ceriporiopsis subvermispora and Phanerochaete chrysosporium provide insight into selective ligninolysis.</title>
        <authorList>
            <person name="Fernandez-Fueyo E."/>
            <person name="Ruiz-Duenas F.J."/>
            <person name="Ferreira P."/>
            <person name="Floudas D."/>
            <person name="Hibbett D.S."/>
            <person name="Canessa P."/>
            <person name="Larrondo L.F."/>
            <person name="James T.Y."/>
            <person name="Seelenfreund D."/>
            <person name="Lobos S."/>
            <person name="Polanco R."/>
            <person name="Tello M."/>
            <person name="Honda Y."/>
            <person name="Watanabe T."/>
            <person name="Watanabe T."/>
            <person name="Ryu J.S."/>
            <person name="Kubicek C.P."/>
            <person name="Schmoll M."/>
            <person name="Gaskell J."/>
            <person name="Hammel K.E."/>
            <person name="St John F.J."/>
            <person name="Vanden Wymelenberg A."/>
            <person name="Sabat G."/>
            <person name="Splinter BonDurant S."/>
            <person name="Syed K."/>
            <person name="Yadav J.S."/>
            <person name="Doddapaneni H."/>
            <person name="Subramanian V."/>
            <person name="Lavin J.L."/>
            <person name="Oguiza J.A."/>
            <person name="Perez G."/>
            <person name="Pisabarro A.G."/>
            <person name="Ramirez L."/>
            <person name="Santoyo F."/>
            <person name="Master E."/>
            <person name="Coutinho P.M."/>
            <person name="Henrissat B."/>
            <person name="Lombard V."/>
            <person name="Magnuson J.K."/>
            <person name="Kuees U."/>
            <person name="Hori C."/>
            <person name="Igarashi K."/>
            <person name="Samejima M."/>
            <person name="Held B.W."/>
            <person name="Barry K.W."/>
            <person name="LaButti K.M."/>
            <person name="Lapidus A."/>
            <person name="Lindquist E.A."/>
            <person name="Lucas S.M."/>
            <person name="Riley R."/>
            <person name="Salamov A.A."/>
            <person name="Hoffmeister D."/>
            <person name="Schwenk D."/>
            <person name="Hadar Y."/>
            <person name="Yarden O."/>
            <person name="de Vries R.P."/>
            <person name="Wiebenga A."/>
            <person name="Stenlid J."/>
            <person name="Eastwood D."/>
            <person name="Grigoriev I.V."/>
            <person name="Berka R.M."/>
            <person name="Blanchette R.A."/>
            <person name="Kersten P."/>
            <person name="Martinez A.T."/>
            <person name="Vicuna R."/>
            <person name="Cullen D."/>
        </authorList>
    </citation>
    <scope>NUCLEOTIDE SEQUENCE [LARGE SCALE GENOMIC DNA]</scope>
    <source>
        <strain evidence="1 2">B</strain>
    </source>
</reference>
<keyword evidence="2" id="KW-1185">Reference proteome</keyword>
<gene>
    <name evidence="1" type="ORF">CERSUDRAFT_117467</name>
</gene>
<dbReference type="Proteomes" id="UP000016930">
    <property type="component" value="Unassembled WGS sequence"/>
</dbReference>
<dbReference type="PANTHER" id="PTHR42034:SF1">
    <property type="entry name" value="CONDENSATION DOMAIN-CONTAINING PROTEIN"/>
    <property type="match status" value="1"/>
</dbReference>
<dbReference type="InterPro" id="IPR023213">
    <property type="entry name" value="CAT-like_dom_sf"/>
</dbReference>